<dbReference type="Proteomes" id="UP000663873">
    <property type="component" value="Unassembled WGS sequence"/>
</dbReference>
<reference evidence="2" key="1">
    <citation type="submission" date="2021-02" db="EMBL/GenBank/DDBJ databases">
        <authorList>
            <person name="Nowell W R."/>
        </authorList>
    </citation>
    <scope>NUCLEOTIDE SEQUENCE</scope>
</reference>
<evidence type="ECO:0000313" key="4">
    <source>
        <dbReference type="EMBL" id="CAF4508644.1"/>
    </source>
</evidence>
<dbReference type="AlphaFoldDB" id="A0A818QHL3"/>
<name>A0A818QHL3_9BILA</name>
<dbReference type="OrthoDB" id="899at2759"/>
<evidence type="ECO:0000313" key="6">
    <source>
        <dbReference type="Proteomes" id="UP000663873"/>
    </source>
</evidence>
<evidence type="ECO:0000313" key="1">
    <source>
        <dbReference type="EMBL" id="CAF3205579.1"/>
    </source>
</evidence>
<dbReference type="Proteomes" id="UP000663825">
    <property type="component" value="Unassembled WGS sequence"/>
</dbReference>
<dbReference type="InterPro" id="IPR014990">
    <property type="entry name" value="DUF1838"/>
</dbReference>
<sequence>MEPNDIFDVIGINIARCLNSSNNKEIILTTRETKLYIDAITGVKLNKWTNLYTSDTESVMHVTNDPVQRTILTNGFFIEDYLTSENQVVLPIDVYRFDPNPLFKNETLRHYSKENFRKQGNFSNFLQR</sequence>
<proteinExistence type="predicted"/>
<evidence type="ECO:0000313" key="3">
    <source>
        <dbReference type="EMBL" id="CAF4105937.1"/>
    </source>
</evidence>
<evidence type="ECO:0000313" key="5">
    <source>
        <dbReference type="Proteomes" id="UP000663872"/>
    </source>
</evidence>
<accession>A0A818QHL3</accession>
<dbReference type="Pfam" id="PF08894">
    <property type="entry name" value="DUF1838"/>
    <property type="match status" value="1"/>
</dbReference>
<protein>
    <submittedName>
        <fullName evidence="2">Uncharacterized protein</fullName>
    </submittedName>
</protein>
<dbReference type="EMBL" id="CAJOBR010000433">
    <property type="protein sequence ID" value="CAF4508644.1"/>
    <property type="molecule type" value="Genomic_DNA"/>
</dbReference>
<dbReference type="Proteomes" id="UP000663872">
    <property type="component" value="Unassembled WGS sequence"/>
</dbReference>
<dbReference type="EMBL" id="CAJNYT010004172">
    <property type="protein sequence ID" value="CAF3641512.1"/>
    <property type="molecule type" value="Genomic_DNA"/>
</dbReference>
<comment type="caution">
    <text evidence="2">The sequence shown here is derived from an EMBL/GenBank/DDBJ whole genome shotgun (WGS) entry which is preliminary data.</text>
</comment>
<dbReference type="EMBL" id="CAJNXB010001969">
    <property type="protein sequence ID" value="CAF3205579.1"/>
    <property type="molecule type" value="Genomic_DNA"/>
</dbReference>
<gene>
    <name evidence="2" type="ORF">GRG538_LOCUS24701</name>
    <name evidence="4" type="ORF">QYT958_LOCUS5293</name>
    <name evidence="1" type="ORF">TIS948_LOCUS12851</name>
    <name evidence="3" type="ORF">UJA718_LOCUS601</name>
</gene>
<dbReference type="Proteomes" id="UP000663848">
    <property type="component" value="Unassembled WGS sequence"/>
</dbReference>
<organism evidence="2 5">
    <name type="scientific">Rotaria socialis</name>
    <dbReference type="NCBI Taxonomy" id="392032"/>
    <lineage>
        <taxon>Eukaryota</taxon>
        <taxon>Metazoa</taxon>
        <taxon>Spiralia</taxon>
        <taxon>Gnathifera</taxon>
        <taxon>Rotifera</taxon>
        <taxon>Eurotatoria</taxon>
        <taxon>Bdelloidea</taxon>
        <taxon>Philodinida</taxon>
        <taxon>Philodinidae</taxon>
        <taxon>Rotaria</taxon>
    </lineage>
</organism>
<dbReference type="EMBL" id="CAJOBP010000031">
    <property type="protein sequence ID" value="CAF4105937.1"/>
    <property type="molecule type" value="Genomic_DNA"/>
</dbReference>
<evidence type="ECO:0000313" key="2">
    <source>
        <dbReference type="EMBL" id="CAF3641512.1"/>
    </source>
</evidence>
<keyword evidence="6" id="KW-1185">Reference proteome</keyword>